<dbReference type="PANTHER" id="PTHR36918:SF1">
    <property type="entry name" value="PROTEIN-EXPORT PROTEIN SECB"/>
    <property type="match status" value="1"/>
</dbReference>
<evidence type="ECO:0000256" key="3">
    <source>
        <dbReference type="ARBA" id="ARBA00022927"/>
    </source>
</evidence>
<dbReference type="HAMAP" id="MF_00821">
    <property type="entry name" value="SecB"/>
    <property type="match status" value="1"/>
</dbReference>
<dbReference type="NCBIfam" id="NF004393">
    <property type="entry name" value="PRK05751.1-4"/>
    <property type="match status" value="1"/>
</dbReference>
<dbReference type="GO" id="GO:0015031">
    <property type="term" value="P:protein transport"/>
    <property type="evidence" value="ECO:0007669"/>
    <property type="project" value="UniProtKB-UniRule"/>
</dbReference>
<dbReference type="SUPFAM" id="SSF54611">
    <property type="entry name" value="SecB-like"/>
    <property type="match status" value="1"/>
</dbReference>
<comment type="subcellular location">
    <subcellularLocation>
        <location evidence="5">Cytoplasm</location>
    </subcellularLocation>
</comment>
<dbReference type="RefSeq" id="WP_304996046.1">
    <property type="nucleotide sequence ID" value="NZ_CP101717.1"/>
</dbReference>
<gene>
    <name evidence="5 6" type="primary">secB</name>
    <name evidence="6" type="ORF">NFC81_02940</name>
</gene>
<protein>
    <recommendedName>
        <fullName evidence="5">Protein-export protein SecB</fullName>
    </recommendedName>
</protein>
<evidence type="ECO:0000313" key="6">
    <source>
        <dbReference type="EMBL" id="WLD58760.1"/>
    </source>
</evidence>
<organism evidence="6">
    <name type="scientific">Salinispirillum sp. LH 10-3-1</name>
    <dbReference type="NCBI Taxonomy" id="2952525"/>
    <lineage>
        <taxon>Bacteria</taxon>
        <taxon>Pseudomonadati</taxon>
        <taxon>Pseudomonadota</taxon>
        <taxon>Gammaproteobacteria</taxon>
        <taxon>Oceanospirillales</taxon>
        <taxon>Saccharospirillaceae</taxon>
        <taxon>Salinispirillum</taxon>
    </lineage>
</organism>
<evidence type="ECO:0000256" key="4">
    <source>
        <dbReference type="ARBA" id="ARBA00023010"/>
    </source>
</evidence>
<sequence>MSEAPKTRFGIQRIYIKNSSFEAPNSPSIYRSPWQPKVKVDLNTKATSLGEDAYEVLLRLTVTAELEEKVAFLAEIEQACIVTAGGFEPAALDQMLGAYVPSLLFPYAREAIDSLVVKGSFPAVMLAPVNFDVLYQQTKQQKDNTEAAH</sequence>
<dbReference type="EMBL" id="CP101717">
    <property type="protein sequence ID" value="WLD58760.1"/>
    <property type="molecule type" value="Genomic_DNA"/>
</dbReference>
<dbReference type="InterPro" id="IPR035958">
    <property type="entry name" value="SecB-like_sf"/>
</dbReference>
<evidence type="ECO:0000256" key="5">
    <source>
        <dbReference type="HAMAP-Rule" id="MF_00821"/>
    </source>
</evidence>
<comment type="subunit">
    <text evidence="5">Homotetramer, a dimer of dimers. One homotetramer interacts with 1 SecA dimer.</text>
</comment>
<evidence type="ECO:0000256" key="1">
    <source>
        <dbReference type="ARBA" id="ARBA00009990"/>
    </source>
</evidence>
<evidence type="ECO:0000256" key="2">
    <source>
        <dbReference type="ARBA" id="ARBA00022448"/>
    </source>
</evidence>
<keyword evidence="5" id="KW-0143">Chaperone</keyword>
<dbReference type="GO" id="GO:0051082">
    <property type="term" value="F:unfolded protein binding"/>
    <property type="evidence" value="ECO:0007669"/>
    <property type="project" value="InterPro"/>
</dbReference>
<comment type="similarity">
    <text evidence="1 5">Belongs to the SecB family.</text>
</comment>
<keyword evidence="2 5" id="KW-0813">Transport</keyword>
<accession>A0AB38YHE6</accession>
<dbReference type="PANTHER" id="PTHR36918">
    <property type="match status" value="1"/>
</dbReference>
<dbReference type="GO" id="GO:0006457">
    <property type="term" value="P:protein folding"/>
    <property type="evidence" value="ECO:0007669"/>
    <property type="project" value="UniProtKB-UniRule"/>
</dbReference>
<dbReference type="InterPro" id="IPR003708">
    <property type="entry name" value="SecB"/>
</dbReference>
<keyword evidence="4 5" id="KW-0811">Translocation</keyword>
<dbReference type="Pfam" id="PF02556">
    <property type="entry name" value="SecB"/>
    <property type="match status" value="1"/>
</dbReference>
<dbReference type="AlphaFoldDB" id="A0AB38YHE6"/>
<reference evidence="6" key="1">
    <citation type="submission" date="2022-07" db="EMBL/GenBank/DDBJ databases">
        <title>Complete genome sequence of Salinispirillum sp. LH10-3-1 capable of multiple carbohydrate inversion isolated from a soda lake.</title>
        <authorList>
            <person name="Liu J."/>
            <person name="Zhai Y."/>
            <person name="Zhang H."/>
            <person name="Yang H."/>
            <person name="Qu J."/>
            <person name="Li J."/>
        </authorList>
    </citation>
    <scope>NUCLEOTIDE SEQUENCE</scope>
    <source>
        <strain evidence="6">LH 10-3-1</strain>
    </source>
</reference>
<keyword evidence="5" id="KW-0963">Cytoplasm</keyword>
<dbReference type="NCBIfam" id="TIGR00809">
    <property type="entry name" value="secB"/>
    <property type="match status" value="1"/>
</dbReference>
<dbReference type="GO" id="GO:0005737">
    <property type="term" value="C:cytoplasm"/>
    <property type="evidence" value="ECO:0007669"/>
    <property type="project" value="UniProtKB-SubCell"/>
</dbReference>
<proteinExistence type="inferred from homology"/>
<dbReference type="PRINTS" id="PR01594">
    <property type="entry name" value="SECBCHAPRONE"/>
</dbReference>
<name>A0AB38YHE6_9GAMM</name>
<comment type="function">
    <text evidence="5">One of the proteins required for the normal export of preproteins out of the cell cytoplasm. It is a molecular chaperone that binds to a subset of precursor proteins, maintaining them in a translocation-competent state. It also specifically binds to its receptor SecA.</text>
</comment>
<dbReference type="Gene3D" id="3.10.420.10">
    <property type="entry name" value="SecB-like"/>
    <property type="match status" value="1"/>
</dbReference>
<keyword evidence="3 5" id="KW-0653">Protein transport</keyword>
<dbReference type="GO" id="GO:0051262">
    <property type="term" value="P:protein tetramerization"/>
    <property type="evidence" value="ECO:0007669"/>
    <property type="project" value="InterPro"/>
</dbReference>